<protein>
    <submittedName>
        <fullName evidence="6">Peptidase S66</fullName>
    </submittedName>
</protein>
<dbReference type="InterPro" id="IPR040921">
    <property type="entry name" value="Peptidase_S66C"/>
</dbReference>
<evidence type="ECO:0000256" key="2">
    <source>
        <dbReference type="ARBA" id="ARBA00022801"/>
    </source>
</evidence>
<dbReference type="Pfam" id="PF17676">
    <property type="entry name" value="Peptidase_S66C"/>
    <property type="match status" value="1"/>
</dbReference>
<dbReference type="PANTHER" id="PTHR30237">
    <property type="entry name" value="MURAMOYLTETRAPEPTIDE CARBOXYPEPTIDASE"/>
    <property type="match status" value="1"/>
</dbReference>
<evidence type="ECO:0000313" key="6">
    <source>
        <dbReference type="EMBL" id="OGF77279.1"/>
    </source>
</evidence>
<dbReference type="InterPro" id="IPR029062">
    <property type="entry name" value="Class_I_gatase-like"/>
</dbReference>
<dbReference type="Gene3D" id="3.40.50.10740">
    <property type="entry name" value="Class I glutamine amidotransferase-like"/>
    <property type="match status" value="1"/>
</dbReference>
<proteinExistence type="inferred from homology"/>
<dbReference type="InterPro" id="IPR027461">
    <property type="entry name" value="Carboxypeptidase_A_C_sf"/>
</dbReference>
<name>A0A1F5WNL6_9BACT</name>
<accession>A0A1F5WNL6</accession>
<evidence type="ECO:0000256" key="1">
    <source>
        <dbReference type="ARBA" id="ARBA00010233"/>
    </source>
</evidence>
<dbReference type="SUPFAM" id="SSF52317">
    <property type="entry name" value="Class I glutamine amidotransferase-like"/>
    <property type="match status" value="1"/>
</dbReference>
<sequence length="326" mass="36793">MFPSKLKRNDEMRIISPAMSLSIISESVREIANRRFEEIGLKISFSEHSEESDEVKSSSIESRIEDFHEAFKNPSVKIVMTTIGGFNSNQLLPILDYELIKNNPKIICGYSDITALSNAIYAKTGLVTYSGPSYSSFGEEIGFEYTLEYFKKCLFNEEPFEIVRSLAWSNDKWYMNQKDRNFTKNEGLWILNEGEARGIIVGGNLCTLNLLQGTEFMPELDGTILFLEDDASTNANLFDRDLESLTQLPKFGGVRGIVFGRFENESKMSRKNLERIISGKKKLNNIPIIGNADFGHIEPKVTFPIGGIAEIKAKKMGIASIRIIEH</sequence>
<feature type="active site" description="Charge relay system" evidence="3">
    <location>
        <position position="228"/>
    </location>
</feature>
<evidence type="ECO:0000256" key="3">
    <source>
        <dbReference type="PIRSR" id="PIRSR028757-1"/>
    </source>
</evidence>
<dbReference type="SUPFAM" id="SSF141986">
    <property type="entry name" value="LD-carboxypeptidase A C-terminal domain-like"/>
    <property type="match status" value="1"/>
</dbReference>
<dbReference type="EMBL" id="MFHT01000024">
    <property type="protein sequence ID" value="OGF77279.1"/>
    <property type="molecule type" value="Genomic_DNA"/>
</dbReference>
<reference evidence="6 7" key="1">
    <citation type="journal article" date="2016" name="Nat. Commun.">
        <title>Thousands of microbial genomes shed light on interconnected biogeochemical processes in an aquifer system.</title>
        <authorList>
            <person name="Anantharaman K."/>
            <person name="Brown C.T."/>
            <person name="Hug L.A."/>
            <person name="Sharon I."/>
            <person name="Castelle C.J."/>
            <person name="Probst A.J."/>
            <person name="Thomas B.C."/>
            <person name="Singh A."/>
            <person name="Wilkins M.J."/>
            <person name="Karaoz U."/>
            <person name="Brodie E.L."/>
            <person name="Williams K.H."/>
            <person name="Hubbard S.S."/>
            <person name="Banfield J.F."/>
        </authorList>
    </citation>
    <scope>NUCLEOTIDE SEQUENCE [LARGE SCALE GENOMIC DNA]</scope>
</reference>
<organism evidence="6 7">
    <name type="scientific">Candidatus Giovannonibacteria bacterium RIFCSPHIGHO2_12_FULL_43_15</name>
    <dbReference type="NCBI Taxonomy" id="1798341"/>
    <lineage>
        <taxon>Bacteria</taxon>
        <taxon>Candidatus Giovannoniibacteriota</taxon>
    </lineage>
</organism>
<dbReference type="Pfam" id="PF02016">
    <property type="entry name" value="Peptidase_S66"/>
    <property type="match status" value="1"/>
</dbReference>
<dbReference type="InterPro" id="IPR040449">
    <property type="entry name" value="Peptidase_S66_N"/>
</dbReference>
<dbReference type="CDD" id="cd07062">
    <property type="entry name" value="Peptidase_S66_mccF_like"/>
    <property type="match status" value="1"/>
</dbReference>
<dbReference type="PANTHER" id="PTHR30237:SF6">
    <property type="entry name" value="CARBOXYPEPTIDASE YOCD-RELATED"/>
    <property type="match status" value="1"/>
</dbReference>
<evidence type="ECO:0000259" key="4">
    <source>
        <dbReference type="Pfam" id="PF02016"/>
    </source>
</evidence>
<keyword evidence="2" id="KW-0378">Hydrolase</keyword>
<dbReference type="AlphaFoldDB" id="A0A1F5WNL6"/>
<feature type="domain" description="LD-carboxypeptidase N-terminal" evidence="4">
    <location>
        <begin position="13"/>
        <end position="131"/>
    </location>
</feature>
<evidence type="ECO:0000259" key="5">
    <source>
        <dbReference type="Pfam" id="PF17676"/>
    </source>
</evidence>
<feature type="active site" description="Nucleophile" evidence="3">
    <location>
        <position position="111"/>
    </location>
</feature>
<dbReference type="GO" id="GO:0016787">
    <property type="term" value="F:hydrolase activity"/>
    <property type="evidence" value="ECO:0007669"/>
    <property type="project" value="UniProtKB-KW"/>
</dbReference>
<gene>
    <name evidence="6" type="ORF">A3F23_01960</name>
</gene>
<dbReference type="InterPro" id="IPR003507">
    <property type="entry name" value="S66_fam"/>
</dbReference>
<dbReference type="Proteomes" id="UP000177723">
    <property type="component" value="Unassembled WGS sequence"/>
</dbReference>
<dbReference type="Gene3D" id="3.50.30.60">
    <property type="entry name" value="LD-carboxypeptidase A C-terminal domain-like"/>
    <property type="match status" value="1"/>
</dbReference>
<dbReference type="InterPro" id="IPR027478">
    <property type="entry name" value="LdcA_N"/>
</dbReference>
<feature type="active site" description="Charge relay system" evidence="3">
    <location>
        <position position="296"/>
    </location>
</feature>
<comment type="similarity">
    <text evidence="1">Belongs to the peptidase S66 family.</text>
</comment>
<dbReference type="PIRSF" id="PIRSF028757">
    <property type="entry name" value="LD-carboxypeptidase"/>
    <property type="match status" value="1"/>
</dbReference>
<evidence type="ECO:0000313" key="7">
    <source>
        <dbReference type="Proteomes" id="UP000177723"/>
    </source>
</evidence>
<comment type="caution">
    <text evidence="6">The sequence shown here is derived from an EMBL/GenBank/DDBJ whole genome shotgun (WGS) entry which is preliminary data.</text>
</comment>
<feature type="domain" description="LD-carboxypeptidase C-terminal" evidence="5">
    <location>
        <begin position="197"/>
        <end position="311"/>
    </location>
</feature>